<keyword evidence="2" id="KW-1185">Reference proteome</keyword>
<dbReference type="EMBL" id="CM026427">
    <property type="protein sequence ID" value="KAG0570517.1"/>
    <property type="molecule type" value="Genomic_DNA"/>
</dbReference>
<name>A0A8T0HHW8_CERPU</name>
<evidence type="ECO:0000313" key="1">
    <source>
        <dbReference type="EMBL" id="KAG0570517.1"/>
    </source>
</evidence>
<protein>
    <submittedName>
        <fullName evidence="1">Uncharacterized protein</fullName>
    </submittedName>
</protein>
<accession>A0A8T0HHW8</accession>
<organism evidence="1 2">
    <name type="scientific">Ceratodon purpureus</name>
    <name type="common">Fire moss</name>
    <name type="synonym">Dicranum purpureum</name>
    <dbReference type="NCBI Taxonomy" id="3225"/>
    <lineage>
        <taxon>Eukaryota</taxon>
        <taxon>Viridiplantae</taxon>
        <taxon>Streptophyta</taxon>
        <taxon>Embryophyta</taxon>
        <taxon>Bryophyta</taxon>
        <taxon>Bryophytina</taxon>
        <taxon>Bryopsida</taxon>
        <taxon>Dicranidae</taxon>
        <taxon>Pseudoditrichales</taxon>
        <taxon>Ditrichaceae</taxon>
        <taxon>Ceratodon</taxon>
    </lineage>
</organism>
<evidence type="ECO:0000313" key="2">
    <source>
        <dbReference type="Proteomes" id="UP000822688"/>
    </source>
</evidence>
<gene>
    <name evidence="1" type="ORF">KC19_6G168300</name>
</gene>
<dbReference type="Proteomes" id="UP000822688">
    <property type="component" value="Chromosome 6"/>
</dbReference>
<dbReference type="AlphaFoldDB" id="A0A8T0HHW8"/>
<proteinExistence type="predicted"/>
<reference evidence="1 2" key="1">
    <citation type="submission" date="2020-06" db="EMBL/GenBank/DDBJ databases">
        <title>WGS assembly of Ceratodon purpureus strain R40.</title>
        <authorList>
            <person name="Carey S.B."/>
            <person name="Jenkins J."/>
            <person name="Shu S."/>
            <person name="Lovell J.T."/>
            <person name="Sreedasyam A."/>
            <person name="Maumus F."/>
            <person name="Tiley G.P."/>
            <person name="Fernandez-Pozo N."/>
            <person name="Barry K."/>
            <person name="Chen C."/>
            <person name="Wang M."/>
            <person name="Lipzen A."/>
            <person name="Daum C."/>
            <person name="Saski C.A."/>
            <person name="Payton A.C."/>
            <person name="Mcbreen J.C."/>
            <person name="Conrad R.E."/>
            <person name="Kollar L.M."/>
            <person name="Olsson S."/>
            <person name="Huttunen S."/>
            <person name="Landis J.B."/>
            <person name="Wickett N.J."/>
            <person name="Johnson M.G."/>
            <person name="Rensing S.A."/>
            <person name="Grimwood J."/>
            <person name="Schmutz J."/>
            <person name="Mcdaniel S.F."/>
        </authorList>
    </citation>
    <scope>NUCLEOTIDE SEQUENCE [LARGE SCALE GENOMIC DNA]</scope>
    <source>
        <strain evidence="1 2">R40</strain>
    </source>
</reference>
<comment type="caution">
    <text evidence="1">The sequence shown here is derived from an EMBL/GenBank/DDBJ whole genome shotgun (WGS) entry which is preliminary data.</text>
</comment>
<sequence>MRIPVALAPRHSDAVEVSPLQLHLSTQSTQCNLLRGMPPTIFMAEGFARWNCPSSQTSKNIKPSTICLGMILLRRLKAERMHAVMS</sequence>